<dbReference type="Pfam" id="PF14335">
    <property type="entry name" value="DUF4391"/>
    <property type="match status" value="1"/>
</dbReference>
<accession>A0A8S0XV19</accession>
<evidence type="ECO:0000313" key="3">
    <source>
        <dbReference type="Proteomes" id="UP000494216"/>
    </source>
</evidence>
<dbReference type="Proteomes" id="UP000494216">
    <property type="component" value="Unassembled WGS sequence"/>
</dbReference>
<protein>
    <submittedName>
        <fullName evidence="2">Methyl-accepting chemotaxis protein</fullName>
    </submittedName>
</protein>
<dbReference type="RefSeq" id="WP_174627328.1">
    <property type="nucleotide sequence ID" value="NZ_CADCXN010000106.1"/>
</dbReference>
<feature type="coiled-coil region" evidence="1">
    <location>
        <begin position="179"/>
        <end position="215"/>
    </location>
</feature>
<dbReference type="AlphaFoldDB" id="A0A8S0XV19"/>
<keyword evidence="1" id="KW-0175">Coiled coil</keyword>
<gene>
    <name evidence="2" type="ORF">METHB2_730007</name>
</gene>
<organism evidence="2 3">
    <name type="scientific">Candidatus Methylobacter favarea</name>
    <dbReference type="NCBI Taxonomy" id="2707345"/>
    <lineage>
        <taxon>Bacteria</taxon>
        <taxon>Pseudomonadati</taxon>
        <taxon>Pseudomonadota</taxon>
        <taxon>Gammaproteobacteria</taxon>
        <taxon>Methylococcales</taxon>
        <taxon>Methylococcaceae</taxon>
        <taxon>Methylobacter</taxon>
    </lineage>
</organism>
<sequence>MSHALFHYPQQAAFERPLPKKKIYDHAKPSSALREQFVAQVDKIVWQYKLAPETINLPAKLSAPEIQIFSIALKTPELSEDVLRGIDQAIPFPIIYQLTFEDCIKAKAAYKRPSDADANKWVIDSYFETGWLPSDTERAELPVALDLAGLYEHLLRRLLPWPPRAGETLKAQVERLGQLRSKQNECQKMEARLQKEQQFNRKVELNAQLRNLKKQLETLTS</sequence>
<evidence type="ECO:0000313" key="2">
    <source>
        <dbReference type="EMBL" id="CAA9892568.1"/>
    </source>
</evidence>
<dbReference type="InterPro" id="IPR025503">
    <property type="entry name" value="DUF4391"/>
</dbReference>
<reference evidence="2 3" key="1">
    <citation type="submission" date="2020-02" db="EMBL/GenBank/DDBJ databases">
        <authorList>
            <person name="Hogendoorn C."/>
        </authorList>
    </citation>
    <scope>NUCLEOTIDE SEQUENCE [LARGE SCALE GENOMIC DNA]</scope>
    <source>
        <strain evidence="2">METHB21</strain>
    </source>
</reference>
<dbReference type="EMBL" id="CADCXN010000106">
    <property type="protein sequence ID" value="CAA9892568.1"/>
    <property type="molecule type" value="Genomic_DNA"/>
</dbReference>
<proteinExistence type="predicted"/>
<comment type="caution">
    <text evidence="2">The sequence shown here is derived from an EMBL/GenBank/DDBJ whole genome shotgun (WGS) entry which is preliminary data.</text>
</comment>
<evidence type="ECO:0000256" key="1">
    <source>
        <dbReference type="SAM" id="Coils"/>
    </source>
</evidence>
<name>A0A8S0XV19_9GAMM</name>
<keyword evidence="3" id="KW-1185">Reference proteome</keyword>